<dbReference type="InterPro" id="IPR020845">
    <property type="entry name" value="AMP-binding_CS"/>
</dbReference>
<dbReference type="PANTHER" id="PTHR43201">
    <property type="entry name" value="ACYL-COA SYNTHETASE"/>
    <property type="match status" value="1"/>
</dbReference>
<dbReference type="Gene3D" id="3.30.300.30">
    <property type="match status" value="1"/>
</dbReference>
<evidence type="ECO:0000259" key="3">
    <source>
        <dbReference type="Pfam" id="PF00501"/>
    </source>
</evidence>
<evidence type="ECO:0000256" key="2">
    <source>
        <dbReference type="ARBA" id="ARBA00022598"/>
    </source>
</evidence>
<sequence length="549" mass="62188">MRTEPTREATLGQLLDETVSKFPDTDAIVYPDRDYRLTWSQFSDVIDTVAKGLMAMGVQRGEKVMIWATNVPHWPTLLYATARIGAILLTINTNYKEKELEYVFTQSESENIFLIDGVRDTDYVQVVYNLLPELKTQPRDTFHSERFPHLKRVFFLGPEKHRGMYSMNELMSMACQVSDEEYEARKAEVSCYDVVNMQYTSGTTGFPKGVMLTHHNIGNNGYWIGNYQNFTEKDRICIPVPLFHCFGCVLGMMSSLNTGATLVILEKYDPVNTMMAIEKEKCTAVYGVPTMFIAMLEHPLFDKFDFSSLRTGIMAGSPCPVKSMYECVEKMNMTQVTSVYGLTEASPGITQTRWDEPSVERKCTTVGKVLPGIEMALINPDTGEFCKLGEHGEVCCRGYNVMKGYYNMPEETAKSIDKNGWLHSGDVGVLDEEGYLSITGRLKDMIIRGGENIYPKEVEDFIHTMDGIQDVQVVGVPSKKYGEQPGAFIILKKNVDMTEQDVLDFCRGKIAWYKTPKYIAFVDTYPMTASGKILKYKLREMSAELWPDA</sequence>
<dbReference type="FunFam" id="3.30.300.30:FF:000008">
    <property type="entry name" value="2,3-dihydroxybenzoate-AMP ligase"/>
    <property type="match status" value="1"/>
</dbReference>
<dbReference type="InterPro" id="IPR025110">
    <property type="entry name" value="AMP-bd_C"/>
</dbReference>
<evidence type="ECO:0000313" key="5">
    <source>
        <dbReference type="EMBL" id="TQS83010.1"/>
    </source>
</evidence>
<dbReference type="GO" id="GO:0006631">
    <property type="term" value="P:fatty acid metabolic process"/>
    <property type="evidence" value="ECO:0007669"/>
    <property type="project" value="TreeGrafter"/>
</dbReference>
<protein>
    <submittedName>
        <fullName evidence="5">AMP-binding protein</fullName>
    </submittedName>
</protein>
<dbReference type="PROSITE" id="PS00455">
    <property type="entry name" value="AMP_BINDING"/>
    <property type="match status" value="1"/>
</dbReference>
<dbReference type="InterPro" id="IPR000873">
    <property type="entry name" value="AMP-dep_synth/lig_dom"/>
</dbReference>
<dbReference type="FunFam" id="3.40.50.12780:FF:000003">
    <property type="entry name" value="Long-chain-fatty-acid--CoA ligase FadD"/>
    <property type="match status" value="1"/>
</dbReference>
<dbReference type="RefSeq" id="WP_400194709.1">
    <property type="nucleotide sequence ID" value="NZ_CAYAYE010000014.1"/>
</dbReference>
<dbReference type="Pfam" id="PF13193">
    <property type="entry name" value="AMP-binding_C"/>
    <property type="match status" value="1"/>
</dbReference>
<dbReference type="Gene3D" id="3.40.50.980">
    <property type="match status" value="2"/>
</dbReference>
<evidence type="ECO:0000313" key="6">
    <source>
        <dbReference type="Proteomes" id="UP000752814"/>
    </source>
</evidence>
<dbReference type="EMBL" id="LVVT01000014">
    <property type="protein sequence ID" value="TQS83010.1"/>
    <property type="molecule type" value="Genomic_DNA"/>
</dbReference>
<comment type="similarity">
    <text evidence="1">Belongs to the ATP-dependent AMP-binding enzyme family.</text>
</comment>
<organism evidence="5 6">
    <name type="scientific">Candidatus Methanomassiliicoccus intestinalis</name>
    <dbReference type="NCBI Taxonomy" id="1406512"/>
    <lineage>
        <taxon>Archaea</taxon>
        <taxon>Methanobacteriati</taxon>
        <taxon>Thermoplasmatota</taxon>
        <taxon>Thermoplasmata</taxon>
        <taxon>Methanomassiliicoccales</taxon>
        <taxon>Methanomassiliicoccaceae</taxon>
        <taxon>Methanomassiliicoccus</taxon>
    </lineage>
</organism>
<dbReference type="AlphaFoldDB" id="A0A8J8TEV6"/>
<dbReference type="CDD" id="cd05917">
    <property type="entry name" value="FACL_like_2"/>
    <property type="match status" value="1"/>
</dbReference>
<dbReference type="PANTHER" id="PTHR43201:SF5">
    <property type="entry name" value="MEDIUM-CHAIN ACYL-COA LIGASE ACSF2, MITOCHONDRIAL"/>
    <property type="match status" value="1"/>
</dbReference>
<gene>
    <name evidence="5" type="ORF">A3207_03455</name>
</gene>
<comment type="caution">
    <text evidence="5">The sequence shown here is derived from an EMBL/GenBank/DDBJ whole genome shotgun (WGS) entry which is preliminary data.</text>
</comment>
<dbReference type="Proteomes" id="UP000752814">
    <property type="component" value="Unassembled WGS sequence"/>
</dbReference>
<reference evidence="5" key="1">
    <citation type="submission" date="2016-03" db="EMBL/GenBank/DDBJ databases">
        <authorList>
            <person name="Borrel G."/>
            <person name="Mccann A."/>
            <person name="O'Toole P.W."/>
        </authorList>
    </citation>
    <scope>NUCLEOTIDE SEQUENCE</scope>
    <source>
        <strain evidence="5">183</strain>
    </source>
</reference>
<evidence type="ECO:0000256" key="1">
    <source>
        <dbReference type="ARBA" id="ARBA00006432"/>
    </source>
</evidence>
<dbReference type="SUPFAM" id="SSF56801">
    <property type="entry name" value="Acetyl-CoA synthetase-like"/>
    <property type="match status" value="1"/>
</dbReference>
<dbReference type="GO" id="GO:0031956">
    <property type="term" value="F:medium-chain fatty acid-CoA ligase activity"/>
    <property type="evidence" value="ECO:0007669"/>
    <property type="project" value="TreeGrafter"/>
</dbReference>
<dbReference type="InterPro" id="IPR045851">
    <property type="entry name" value="AMP-bd_C_sf"/>
</dbReference>
<accession>A0A8J8TEV6</accession>
<keyword evidence="2" id="KW-0436">Ligase</keyword>
<dbReference type="Pfam" id="PF00501">
    <property type="entry name" value="AMP-binding"/>
    <property type="match status" value="1"/>
</dbReference>
<name>A0A8J8TEV6_9ARCH</name>
<evidence type="ECO:0000259" key="4">
    <source>
        <dbReference type="Pfam" id="PF13193"/>
    </source>
</evidence>
<dbReference type="Gene3D" id="2.30.38.10">
    <property type="entry name" value="Luciferase, Domain 3"/>
    <property type="match status" value="1"/>
</dbReference>
<feature type="domain" description="AMP-dependent synthetase/ligase" evidence="3">
    <location>
        <begin position="16"/>
        <end position="406"/>
    </location>
</feature>
<feature type="domain" description="AMP-binding enzyme C-terminal" evidence="4">
    <location>
        <begin position="457"/>
        <end position="532"/>
    </location>
</feature>
<proteinExistence type="inferred from homology"/>